<sequence length="49" mass="5634">MDQCLIHSTGERLFSSNGIQHNAAWMVLFLPKKMPLLPLPLSLRPRDEM</sequence>
<dbReference type="AlphaFoldDB" id="A0A0A8ZX11"/>
<reference evidence="1" key="1">
    <citation type="submission" date="2014-09" db="EMBL/GenBank/DDBJ databases">
        <authorList>
            <person name="Magalhaes I.L.F."/>
            <person name="Oliveira U."/>
            <person name="Santos F.R."/>
            <person name="Vidigal T.H.D.A."/>
            <person name="Brescovit A.D."/>
            <person name="Santos A.J."/>
        </authorList>
    </citation>
    <scope>NUCLEOTIDE SEQUENCE</scope>
    <source>
        <tissue evidence="1">Shoot tissue taken approximately 20 cm above the soil surface</tissue>
    </source>
</reference>
<dbReference type="EMBL" id="GBRH01254534">
    <property type="protein sequence ID" value="JAD43361.1"/>
    <property type="molecule type" value="Transcribed_RNA"/>
</dbReference>
<organism evidence="1">
    <name type="scientific">Arundo donax</name>
    <name type="common">Giant reed</name>
    <name type="synonym">Donax arundinaceus</name>
    <dbReference type="NCBI Taxonomy" id="35708"/>
    <lineage>
        <taxon>Eukaryota</taxon>
        <taxon>Viridiplantae</taxon>
        <taxon>Streptophyta</taxon>
        <taxon>Embryophyta</taxon>
        <taxon>Tracheophyta</taxon>
        <taxon>Spermatophyta</taxon>
        <taxon>Magnoliopsida</taxon>
        <taxon>Liliopsida</taxon>
        <taxon>Poales</taxon>
        <taxon>Poaceae</taxon>
        <taxon>PACMAD clade</taxon>
        <taxon>Arundinoideae</taxon>
        <taxon>Arundineae</taxon>
        <taxon>Arundo</taxon>
    </lineage>
</organism>
<evidence type="ECO:0000313" key="1">
    <source>
        <dbReference type="EMBL" id="JAD43361.1"/>
    </source>
</evidence>
<protein>
    <submittedName>
        <fullName evidence="1">Uncharacterized protein</fullName>
    </submittedName>
</protein>
<reference evidence="1" key="2">
    <citation type="journal article" date="2015" name="Data Brief">
        <title>Shoot transcriptome of the giant reed, Arundo donax.</title>
        <authorList>
            <person name="Barrero R.A."/>
            <person name="Guerrero F.D."/>
            <person name="Moolhuijzen P."/>
            <person name="Goolsby J.A."/>
            <person name="Tidwell J."/>
            <person name="Bellgard S.E."/>
            <person name="Bellgard M.I."/>
        </authorList>
    </citation>
    <scope>NUCLEOTIDE SEQUENCE</scope>
    <source>
        <tissue evidence="1">Shoot tissue taken approximately 20 cm above the soil surface</tissue>
    </source>
</reference>
<name>A0A0A8ZX11_ARUDO</name>
<accession>A0A0A8ZX11</accession>
<proteinExistence type="predicted"/>